<keyword evidence="2" id="KW-1185">Reference proteome</keyword>
<protein>
    <submittedName>
        <fullName evidence="1">Uncharacterized protein</fullName>
    </submittedName>
</protein>
<evidence type="ECO:0000313" key="2">
    <source>
        <dbReference type="Proteomes" id="UP000233100"/>
    </source>
</evidence>
<proteinExistence type="predicted"/>
<name>A0A7N9ID07_MACFA</name>
<dbReference type="Proteomes" id="UP000233100">
    <property type="component" value="Chromosome 5"/>
</dbReference>
<accession>A0A7N9ID07</accession>
<reference evidence="1" key="3">
    <citation type="submission" date="2025-09" db="UniProtKB">
        <authorList>
            <consortium name="Ensembl"/>
        </authorList>
    </citation>
    <scope>IDENTIFICATION</scope>
</reference>
<evidence type="ECO:0000313" key="1">
    <source>
        <dbReference type="Ensembl" id="ENSMFAP00000053851.1"/>
    </source>
</evidence>
<organism evidence="1 2">
    <name type="scientific">Macaca fascicularis</name>
    <name type="common">Crab-eating macaque</name>
    <name type="synonym">Cynomolgus monkey</name>
    <dbReference type="NCBI Taxonomy" id="9541"/>
    <lineage>
        <taxon>Eukaryota</taxon>
        <taxon>Metazoa</taxon>
        <taxon>Chordata</taxon>
        <taxon>Craniata</taxon>
        <taxon>Vertebrata</taxon>
        <taxon>Euteleostomi</taxon>
        <taxon>Mammalia</taxon>
        <taxon>Eutheria</taxon>
        <taxon>Euarchontoglires</taxon>
        <taxon>Primates</taxon>
        <taxon>Haplorrhini</taxon>
        <taxon>Catarrhini</taxon>
        <taxon>Cercopithecidae</taxon>
        <taxon>Cercopithecinae</taxon>
        <taxon>Macaca</taxon>
    </lineage>
</organism>
<dbReference type="Ensembl" id="ENSMFAT00000098130.1">
    <property type="protein sequence ID" value="ENSMFAP00000053851.1"/>
    <property type="gene ID" value="ENSMFAG00000053787.1"/>
</dbReference>
<sequence>FWLPLISTLKHLSICVSEKKFPDTFLYRIPNFSASVSQRNRFLPINLVYFSSLSFMQNSYVYSSLFSLPWYWQY</sequence>
<dbReference type="AlphaFoldDB" id="A0A7N9ID07"/>
<reference evidence="1" key="2">
    <citation type="submission" date="2025-08" db="UniProtKB">
        <authorList>
            <consortium name="Ensembl"/>
        </authorList>
    </citation>
    <scope>IDENTIFICATION</scope>
</reference>
<reference evidence="1 2" key="1">
    <citation type="submission" date="2013-03" db="EMBL/GenBank/DDBJ databases">
        <authorList>
            <person name="Warren W."/>
            <person name="Wilson R.K."/>
        </authorList>
    </citation>
    <scope>NUCLEOTIDE SEQUENCE</scope>
</reference>